<dbReference type="InterPro" id="IPR035965">
    <property type="entry name" value="PAS-like_dom_sf"/>
</dbReference>
<proteinExistence type="predicted"/>
<evidence type="ECO:0000313" key="6">
    <source>
        <dbReference type="Proteomes" id="UP001589748"/>
    </source>
</evidence>
<evidence type="ECO:0000313" key="5">
    <source>
        <dbReference type="EMBL" id="MFB9377231.1"/>
    </source>
</evidence>
<dbReference type="InterPro" id="IPR013655">
    <property type="entry name" value="PAS_fold_3"/>
</dbReference>
<dbReference type="Pfam" id="PF08447">
    <property type="entry name" value="PAS_3"/>
    <property type="match status" value="1"/>
</dbReference>
<dbReference type="Gene3D" id="3.60.40.10">
    <property type="entry name" value="PPM-type phosphatase domain"/>
    <property type="match status" value="1"/>
</dbReference>
<keyword evidence="1" id="KW-0378">Hydrolase</keyword>
<dbReference type="Gene3D" id="3.30.450.40">
    <property type="match status" value="2"/>
</dbReference>
<dbReference type="InterPro" id="IPR000014">
    <property type="entry name" value="PAS"/>
</dbReference>
<keyword evidence="6" id="KW-1185">Reference proteome</keyword>
<dbReference type="InterPro" id="IPR013656">
    <property type="entry name" value="PAS_4"/>
</dbReference>
<dbReference type="Pfam" id="PF13492">
    <property type="entry name" value="GAF_3"/>
    <property type="match status" value="1"/>
</dbReference>
<dbReference type="InterPro" id="IPR029016">
    <property type="entry name" value="GAF-like_dom_sf"/>
</dbReference>
<dbReference type="CDD" id="cd00130">
    <property type="entry name" value="PAS"/>
    <property type="match status" value="2"/>
</dbReference>
<feature type="domain" description="PPM-type phosphatase" evidence="4">
    <location>
        <begin position="589"/>
        <end position="815"/>
    </location>
</feature>
<dbReference type="Pfam" id="PF01590">
    <property type="entry name" value="GAF"/>
    <property type="match status" value="1"/>
</dbReference>
<sequence>MRADGTEGSVPVRDLAHRYAALAARLVGVDGAHWWPVEDDGPAGLGGLTRAARAPLAVEDVAADPRTLARAAEALDEGVASFLGAVVRGPGGRTLGVLGVSDPRPRDWDGHLPLLVDLAAAVAGDELVLTDEGPDRAERVRRSLTLGLTGVGRFDVDLTDRTVGWDEQARGLLAAVGSGPREPVDDLAAMIHPDDRFALEVAVERCRAVGGTFDEEVRAWRADGRQRWLRLRGAALGATGTPPAPGSPRLPDLVGIVFDTTPQRREDDGRHALAALPDPFAQFDRVGRFRYLNAAAEQRLRRTLGQVAGRSLWEEFPQLRGGQVEAVFHAAVGRGAPVEVELELVPGSGQWWEVRAWPDPEGLSVAMSQATARRTAQREAEDANRRLRLLAAVTTDLTSTLDLAPAVRRFGQHLVPALGDWCVVSLLDDQDELGDTGWVHADPRARPALEAYVAARPAALPSWADRLVAIGTAPWSVLDGPPRAELLAGLPAGPAGPGTGAAAEAVAALDPGQVVLVPLLARQRPLGLLTVGRGLGAEAWTRPELQLLHDVAGAAALAIDNARLYGRQQSIAESLQRNLLSAPVGTDELQITVRYAPAAEAVRVGGDWYDVFPQADGSTVLVIGDVMGHDVAAAGSMGELRSLLRGTAYATGAGPADLLAQLDATVAGLHRSVIATVLVARLETDEDGTRLRWSSAGHPPMVRLSRAGGVEVVDGFEVAAEPDLLLGIDPTVPRTETVLDLDEGDVVLLFTDGLVERRDQAVDEGLERLAATVEELVASGDLDLEHDLDRLCDGLLARMLPERPEDDVALVAVRLLPTPDEDRRGRLSRDR</sequence>
<feature type="domain" description="PAS" evidence="3">
    <location>
        <begin position="139"/>
        <end position="208"/>
    </location>
</feature>
<dbReference type="SMART" id="SM00065">
    <property type="entry name" value="GAF"/>
    <property type="match status" value="1"/>
</dbReference>
<dbReference type="SUPFAM" id="SSF55785">
    <property type="entry name" value="PYP-like sensor domain (PAS domain)"/>
    <property type="match status" value="2"/>
</dbReference>
<dbReference type="SUPFAM" id="SSF81606">
    <property type="entry name" value="PP2C-like"/>
    <property type="match status" value="1"/>
</dbReference>
<evidence type="ECO:0000259" key="4">
    <source>
        <dbReference type="SMART" id="SM00331"/>
    </source>
</evidence>
<evidence type="ECO:0000259" key="3">
    <source>
        <dbReference type="SMART" id="SM00091"/>
    </source>
</evidence>
<dbReference type="Proteomes" id="UP001589748">
    <property type="component" value="Unassembled WGS sequence"/>
</dbReference>
<dbReference type="InterPro" id="IPR052016">
    <property type="entry name" value="Bact_Sigma-Reg"/>
</dbReference>
<dbReference type="Pfam" id="PF07228">
    <property type="entry name" value="SpoIIE"/>
    <property type="match status" value="1"/>
</dbReference>
<name>A0ABV5LT73_9ACTN</name>
<dbReference type="SMART" id="SM00091">
    <property type="entry name" value="PAS"/>
    <property type="match status" value="2"/>
</dbReference>
<dbReference type="RefSeq" id="WP_380134848.1">
    <property type="nucleotide sequence ID" value="NZ_JBHLUI010000003.1"/>
</dbReference>
<dbReference type="PANTHER" id="PTHR43156:SF2">
    <property type="entry name" value="STAGE II SPORULATION PROTEIN E"/>
    <property type="match status" value="1"/>
</dbReference>
<accession>A0ABV5LT73</accession>
<protein>
    <submittedName>
        <fullName evidence="5">SpoIIE family protein phosphatase</fullName>
    </submittedName>
</protein>
<dbReference type="SMART" id="SM00331">
    <property type="entry name" value="PP2C_SIG"/>
    <property type="match status" value="1"/>
</dbReference>
<dbReference type="EMBL" id="JBHMDM010000004">
    <property type="protein sequence ID" value="MFB9377231.1"/>
    <property type="molecule type" value="Genomic_DNA"/>
</dbReference>
<organism evidence="5 6">
    <name type="scientific">Kineococcus gynurae</name>
    <dbReference type="NCBI Taxonomy" id="452979"/>
    <lineage>
        <taxon>Bacteria</taxon>
        <taxon>Bacillati</taxon>
        <taxon>Actinomycetota</taxon>
        <taxon>Actinomycetes</taxon>
        <taxon>Kineosporiales</taxon>
        <taxon>Kineosporiaceae</taxon>
        <taxon>Kineococcus</taxon>
    </lineage>
</organism>
<dbReference type="PANTHER" id="PTHR43156">
    <property type="entry name" value="STAGE II SPORULATION PROTEIN E-RELATED"/>
    <property type="match status" value="1"/>
</dbReference>
<evidence type="ECO:0000256" key="1">
    <source>
        <dbReference type="ARBA" id="ARBA00022801"/>
    </source>
</evidence>
<dbReference type="Gene3D" id="3.30.450.20">
    <property type="entry name" value="PAS domain"/>
    <property type="match status" value="2"/>
</dbReference>
<dbReference type="Pfam" id="PF08448">
    <property type="entry name" value="PAS_4"/>
    <property type="match status" value="1"/>
</dbReference>
<reference evidence="5 6" key="1">
    <citation type="submission" date="2024-09" db="EMBL/GenBank/DDBJ databases">
        <authorList>
            <person name="Sun Q."/>
            <person name="Mori K."/>
        </authorList>
    </citation>
    <scope>NUCLEOTIDE SEQUENCE [LARGE SCALE GENOMIC DNA]</scope>
    <source>
        <strain evidence="5 6">TISTR 1856</strain>
    </source>
</reference>
<dbReference type="InterPro" id="IPR036457">
    <property type="entry name" value="PPM-type-like_dom_sf"/>
</dbReference>
<evidence type="ECO:0000259" key="2">
    <source>
        <dbReference type="SMART" id="SM00065"/>
    </source>
</evidence>
<gene>
    <name evidence="5" type="ORF">ACFFVI_09635</name>
</gene>
<dbReference type="InterPro" id="IPR003018">
    <property type="entry name" value="GAF"/>
</dbReference>
<feature type="domain" description="GAF" evidence="2">
    <location>
        <begin position="402"/>
        <end position="569"/>
    </location>
</feature>
<comment type="caution">
    <text evidence="5">The sequence shown here is derived from an EMBL/GenBank/DDBJ whole genome shotgun (WGS) entry which is preliminary data.</text>
</comment>
<dbReference type="SUPFAM" id="SSF55781">
    <property type="entry name" value="GAF domain-like"/>
    <property type="match status" value="2"/>
</dbReference>
<feature type="domain" description="PAS" evidence="3">
    <location>
        <begin position="267"/>
        <end position="333"/>
    </location>
</feature>
<dbReference type="InterPro" id="IPR001932">
    <property type="entry name" value="PPM-type_phosphatase-like_dom"/>
</dbReference>